<sequence>MESSGPAVPGKGAGGVRPGATLCPPRSTGVLFRPRAPSAGVVRCDFLQAKQKSILSPGLFGKCPERPLTLLPPTCAPGPGSVSSWPTIPTSPCPPPPPACPPPPPACPPPPPPCPPPPPPCPPLPLLALLPHLRALLLPLHCSPSSGPSSVQCSQLAQLSQPRIDRPPHQAAPTCRCHRTL</sequence>
<name>A0A5N4BXF2_CAMDR</name>
<keyword evidence="3" id="KW-1185">Reference proteome</keyword>
<feature type="region of interest" description="Disordered" evidence="1">
    <location>
        <begin position="78"/>
        <end position="111"/>
    </location>
</feature>
<proteinExistence type="predicted"/>
<dbReference type="AlphaFoldDB" id="A0A5N4BXF2"/>
<evidence type="ECO:0000313" key="2">
    <source>
        <dbReference type="EMBL" id="KAB1251290.1"/>
    </source>
</evidence>
<comment type="caution">
    <text evidence="2">The sequence shown here is derived from an EMBL/GenBank/DDBJ whole genome shotgun (WGS) entry which is preliminary data.</text>
</comment>
<dbReference type="Proteomes" id="UP000299084">
    <property type="component" value="Unassembled WGS sequence"/>
</dbReference>
<feature type="region of interest" description="Disordered" evidence="1">
    <location>
        <begin position="1"/>
        <end position="21"/>
    </location>
</feature>
<feature type="compositionally biased region" description="Low complexity" evidence="1">
    <location>
        <begin position="1"/>
        <end position="10"/>
    </location>
</feature>
<organism evidence="2 3">
    <name type="scientific">Camelus dromedarius</name>
    <name type="common">Dromedary</name>
    <name type="synonym">Arabian camel</name>
    <dbReference type="NCBI Taxonomy" id="9838"/>
    <lineage>
        <taxon>Eukaryota</taxon>
        <taxon>Metazoa</taxon>
        <taxon>Chordata</taxon>
        <taxon>Craniata</taxon>
        <taxon>Vertebrata</taxon>
        <taxon>Euteleostomi</taxon>
        <taxon>Mammalia</taxon>
        <taxon>Eutheria</taxon>
        <taxon>Laurasiatheria</taxon>
        <taxon>Artiodactyla</taxon>
        <taxon>Tylopoda</taxon>
        <taxon>Camelidae</taxon>
        <taxon>Camelus</taxon>
    </lineage>
</organism>
<gene>
    <name evidence="2" type="ORF">Cadr_000030565</name>
</gene>
<evidence type="ECO:0000313" key="3">
    <source>
        <dbReference type="Proteomes" id="UP000299084"/>
    </source>
</evidence>
<dbReference type="EMBL" id="JWIN03000075">
    <property type="protein sequence ID" value="KAB1251290.1"/>
    <property type="molecule type" value="Genomic_DNA"/>
</dbReference>
<accession>A0A5N4BXF2</accession>
<protein>
    <submittedName>
        <fullName evidence="2">Uncharacterized protein</fullName>
    </submittedName>
</protein>
<reference evidence="2 3" key="1">
    <citation type="journal article" date="2019" name="Mol. Ecol. Resour.">
        <title>Improving Illumina assemblies with Hi-C and long reads: an example with the North African dromedary.</title>
        <authorList>
            <person name="Elbers J.P."/>
            <person name="Rogers M.F."/>
            <person name="Perelman P.L."/>
            <person name="Proskuryakova A.A."/>
            <person name="Serdyukova N.A."/>
            <person name="Johnson W.E."/>
            <person name="Horin P."/>
            <person name="Corander J."/>
            <person name="Murphy D."/>
            <person name="Burger P.A."/>
        </authorList>
    </citation>
    <scope>NUCLEOTIDE SEQUENCE [LARGE SCALE GENOMIC DNA]</scope>
    <source>
        <strain evidence="2">Drom800</strain>
        <tissue evidence="2">Blood</tissue>
    </source>
</reference>
<evidence type="ECO:0000256" key="1">
    <source>
        <dbReference type="SAM" id="MobiDB-lite"/>
    </source>
</evidence>
<feature type="compositionally biased region" description="Pro residues" evidence="1">
    <location>
        <begin position="89"/>
        <end position="111"/>
    </location>
</feature>